<dbReference type="NCBIfam" id="TIGR00125">
    <property type="entry name" value="cyt_tran_rel"/>
    <property type="match status" value="1"/>
</dbReference>
<dbReference type="InterPro" id="IPR005248">
    <property type="entry name" value="NadD/NMNAT"/>
</dbReference>
<gene>
    <name evidence="11 13" type="primary">nadD</name>
    <name evidence="13" type="ORF">E0F26_00685</name>
</gene>
<evidence type="ECO:0000256" key="6">
    <source>
        <dbReference type="ARBA" id="ARBA00022695"/>
    </source>
</evidence>
<dbReference type="CDD" id="cd02165">
    <property type="entry name" value="NMNAT"/>
    <property type="match status" value="1"/>
</dbReference>
<keyword evidence="9 11" id="KW-0520">NAD</keyword>
<evidence type="ECO:0000256" key="7">
    <source>
        <dbReference type="ARBA" id="ARBA00022741"/>
    </source>
</evidence>
<dbReference type="EC" id="2.7.7.18" evidence="11"/>
<evidence type="ECO:0000256" key="2">
    <source>
        <dbReference type="ARBA" id="ARBA00005019"/>
    </source>
</evidence>
<dbReference type="InterPro" id="IPR014729">
    <property type="entry name" value="Rossmann-like_a/b/a_fold"/>
</dbReference>
<evidence type="ECO:0000256" key="9">
    <source>
        <dbReference type="ARBA" id="ARBA00023027"/>
    </source>
</evidence>
<dbReference type="GO" id="GO:0004515">
    <property type="term" value="F:nicotinate-nucleotide adenylyltransferase activity"/>
    <property type="evidence" value="ECO:0007669"/>
    <property type="project" value="UniProtKB-EC"/>
</dbReference>
<keyword evidence="7 11" id="KW-0547">Nucleotide-binding</keyword>
<evidence type="ECO:0000256" key="4">
    <source>
        <dbReference type="ARBA" id="ARBA00022642"/>
    </source>
</evidence>
<evidence type="ECO:0000259" key="12">
    <source>
        <dbReference type="Pfam" id="PF01467"/>
    </source>
</evidence>
<proteinExistence type="inferred from homology"/>
<dbReference type="Gene3D" id="3.40.50.620">
    <property type="entry name" value="HUPs"/>
    <property type="match status" value="1"/>
</dbReference>
<evidence type="ECO:0000256" key="5">
    <source>
        <dbReference type="ARBA" id="ARBA00022679"/>
    </source>
</evidence>
<dbReference type="RefSeq" id="WP_279242117.1">
    <property type="nucleotide sequence ID" value="NZ_CP036501.1"/>
</dbReference>
<name>A0ABY6Q2H8_9GAMM</name>
<accession>A0ABY6Q2H8</accession>
<keyword evidence="14" id="KW-1185">Reference proteome</keyword>
<keyword evidence="8 11" id="KW-0067">ATP-binding</keyword>
<comment type="pathway">
    <text evidence="2 11">Cofactor biosynthesis; NAD(+) biosynthesis; deamido-NAD(+) from nicotinate D-ribonucleotide: step 1/1.</text>
</comment>
<evidence type="ECO:0000313" key="14">
    <source>
        <dbReference type="Proteomes" id="UP001317963"/>
    </source>
</evidence>
<dbReference type="Pfam" id="PF01467">
    <property type="entry name" value="CTP_transf_like"/>
    <property type="match status" value="1"/>
</dbReference>
<keyword evidence="6 11" id="KW-0548">Nucleotidyltransferase</keyword>
<dbReference type="Proteomes" id="UP001317963">
    <property type="component" value="Chromosome"/>
</dbReference>
<comment type="catalytic activity">
    <reaction evidence="10 11">
        <text>nicotinate beta-D-ribonucleotide + ATP + H(+) = deamido-NAD(+) + diphosphate</text>
        <dbReference type="Rhea" id="RHEA:22860"/>
        <dbReference type="ChEBI" id="CHEBI:15378"/>
        <dbReference type="ChEBI" id="CHEBI:30616"/>
        <dbReference type="ChEBI" id="CHEBI:33019"/>
        <dbReference type="ChEBI" id="CHEBI:57502"/>
        <dbReference type="ChEBI" id="CHEBI:58437"/>
        <dbReference type="EC" id="2.7.7.18"/>
    </reaction>
</comment>
<dbReference type="PANTHER" id="PTHR39321:SF3">
    <property type="entry name" value="PHOSPHOPANTETHEINE ADENYLYLTRANSFERASE"/>
    <property type="match status" value="1"/>
</dbReference>
<dbReference type="PANTHER" id="PTHR39321">
    <property type="entry name" value="NICOTINATE-NUCLEOTIDE ADENYLYLTRANSFERASE-RELATED"/>
    <property type="match status" value="1"/>
</dbReference>
<evidence type="ECO:0000256" key="8">
    <source>
        <dbReference type="ARBA" id="ARBA00022840"/>
    </source>
</evidence>
<feature type="domain" description="Cytidyltransferase-like" evidence="12">
    <location>
        <begin position="12"/>
        <end position="188"/>
    </location>
</feature>
<dbReference type="NCBIfam" id="NF000840">
    <property type="entry name" value="PRK00071.1-3"/>
    <property type="match status" value="1"/>
</dbReference>
<dbReference type="HAMAP" id="MF_00244">
    <property type="entry name" value="NaMN_adenylyltr"/>
    <property type="match status" value="1"/>
</dbReference>
<evidence type="ECO:0000313" key="13">
    <source>
        <dbReference type="EMBL" id="UZP73339.1"/>
    </source>
</evidence>
<sequence>MVISEPKRRIGVMGGSFNPVHCGHLRVARDVKQRLELDHMFLMPAGQSPLKAQHSVSARHRVAMLELAIEAFPELELDLREVNRAGRSFTVDSLSALRREFGSEARLYFVIGDDCLASLHQWRRWKDIVSFTNLIIAKRPGSFPPPEHEVEAWLKSTQVDCDIVGSMPSGGVARMDCALLDISSTQLRSGLEGHDALNQVIPEPVIEYIRHHRLYR</sequence>
<organism evidence="13 14">
    <name type="scientific">Candidatus Paraluminiphilus aquimaris</name>
    <dbReference type="NCBI Taxonomy" id="2518994"/>
    <lineage>
        <taxon>Bacteria</taxon>
        <taxon>Pseudomonadati</taxon>
        <taxon>Pseudomonadota</taxon>
        <taxon>Gammaproteobacteria</taxon>
        <taxon>Cellvibrionales</taxon>
        <taxon>Halieaceae</taxon>
        <taxon>Candidatus Paraluminiphilus</taxon>
    </lineage>
</organism>
<comment type="function">
    <text evidence="1 11">Catalyzes the reversible adenylation of nicotinate mononucleotide (NaMN) to nicotinic acid adenine dinucleotide (NaAD).</text>
</comment>
<comment type="similarity">
    <text evidence="3 11">Belongs to the NadD family.</text>
</comment>
<dbReference type="NCBIfam" id="NF000839">
    <property type="entry name" value="PRK00071.1-1"/>
    <property type="match status" value="1"/>
</dbReference>
<dbReference type="InterPro" id="IPR004821">
    <property type="entry name" value="Cyt_trans-like"/>
</dbReference>
<protein>
    <recommendedName>
        <fullName evidence="11">Probable nicotinate-nucleotide adenylyltransferase</fullName>
        <ecNumber evidence="11">2.7.7.18</ecNumber>
    </recommendedName>
    <alternativeName>
        <fullName evidence="11">Deamido-NAD(+) diphosphorylase</fullName>
    </alternativeName>
    <alternativeName>
        <fullName evidence="11">Deamido-NAD(+) pyrophosphorylase</fullName>
    </alternativeName>
    <alternativeName>
        <fullName evidence="11">Nicotinate mononucleotide adenylyltransferase</fullName>
        <shortName evidence="11">NaMN adenylyltransferase</shortName>
    </alternativeName>
</protein>
<evidence type="ECO:0000256" key="10">
    <source>
        <dbReference type="ARBA" id="ARBA00048721"/>
    </source>
</evidence>
<keyword evidence="5 11" id="KW-0808">Transferase</keyword>
<dbReference type="NCBIfam" id="TIGR00482">
    <property type="entry name" value="nicotinate (nicotinamide) nucleotide adenylyltransferase"/>
    <property type="match status" value="1"/>
</dbReference>
<dbReference type="SUPFAM" id="SSF52374">
    <property type="entry name" value="Nucleotidylyl transferase"/>
    <property type="match status" value="1"/>
</dbReference>
<evidence type="ECO:0000256" key="1">
    <source>
        <dbReference type="ARBA" id="ARBA00002324"/>
    </source>
</evidence>
<evidence type="ECO:0000256" key="3">
    <source>
        <dbReference type="ARBA" id="ARBA00009014"/>
    </source>
</evidence>
<evidence type="ECO:0000256" key="11">
    <source>
        <dbReference type="HAMAP-Rule" id="MF_00244"/>
    </source>
</evidence>
<keyword evidence="4 11" id="KW-0662">Pyridine nucleotide biosynthesis</keyword>
<reference evidence="13 14" key="1">
    <citation type="submission" date="2019-02" db="EMBL/GenBank/DDBJ databases">
        <title>Halieaceae_genomes.</title>
        <authorList>
            <person name="Li S.-H."/>
        </authorList>
    </citation>
    <scope>NUCLEOTIDE SEQUENCE [LARGE SCALE GENOMIC DNA]</scope>
    <source>
        <strain evidence="13 14">JH123</strain>
    </source>
</reference>
<dbReference type="EMBL" id="CP036501">
    <property type="protein sequence ID" value="UZP73339.1"/>
    <property type="molecule type" value="Genomic_DNA"/>
</dbReference>